<dbReference type="InterPro" id="IPR025451">
    <property type="entry name" value="DUF4211"/>
</dbReference>
<gene>
    <name evidence="4" type="primary">LOC106458845</name>
</gene>
<feature type="domain" description="DUF4211" evidence="2">
    <location>
        <begin position="429"/>
        <end position="545"/>
    </location>
</feature>
<feature type="compositionally biased region" description="Low complexity" evidence="1">
    <location>
        <begin position="102"/>
        <end position="111"/>
    </location>
</feature>
<dbReference type="GeneID" id="106458845"/>
<feature type="compositionally biased region" description="Basic and acidic residues" evidence="1">
    <location>
        <begin position="54"/>
        <end position="80"/>
    </location>
</feature>
<feature type="compositionally biased region" description="Polar residues" evidence="1">
    <location>
        <begin position="175"/>
        <end position="187"/>
    </location>
</feature>
<dbReference type="PANTHER" id="PTHR14689:SF0">
    <property type="entry name" value="COILED-COIL DOMAIN-CONTAINING PROTEIN 82"/>
    <property type="match status" value="1"/>
</dbReference>
<name>A0ABM1SB96_LIMPO</name>
<keyword evidence="3" id="KW-1185">Reference proteome</keyword>
<organism evidence="3 4">
    <name type="scientific">Limulus polyphemus</name>
    <name type="common">Atlantic horseshoe crab</name>
    <dbReference type="NCBI Taxonomy" id="6850"/>
    <lineage>
        <taxon>Eukaryota</taxon>
        <taxon>Metazoa</taxon>
        <taxon>Ecdysozoa</taxon>
        <taxon>Arthropoda</taxon>
        <taxon>Chelicerata</taxon>
        <taxon>Merostomata</taxon>
        <taxon>Xiphosura</taxon>
        <taxon>Limulidae</taxon>
        <taxon>Limulus</taxon>
    </lineage>
</organism>
<accession>A0ABM1SB96</accession>
<dbReference type="Pfam" id="PF13926">
    <property type="entry name" value="DUF4211"/>
    <property type="match status" value="1"/>
</dbReference>
<feature type="compositionally biased region" description="Basic residues" evidence="1">
    <location>
        <begin position="268"/>
        <end position="278"/>
    </location>
</feature>
<feature type="region of interest" description="Disordered" evidence="1">
    <location>
        <begin position="415"/>
        <end position="434"/>
    </location>
</feature>
<feature type="compositionally biased region" description="Basic residues" evidence="1">
    <location>
        <begin position="89"/>
        <end position="101"/>
    </location>
</feature>
<proteinExistence type="predicted"/>
<reference evidence="4" key="1">
    <citation type="submission" date="2025-08" db="UniProtKB">
        <authorList>
            <consortium name="RefSeq"/>
        </authorList>
    </citation>
    <scope>IDENTIFICATION</scope>
    <source>
        <tissue evidence="4">Muscle</tissue>
    </source>
</reference>
<dbReference type="Proteomes" id="UP000694941">
    <property type="component" value="Unplaced"/>
</dbReference>
<feature type="compositionally biased region" description="Basic and acidic residues" evidence="1">
    <location>
        <begin position="115"/>
        <end position="127"/>
    </location>
</feature>
<evidence type="ECO:0000259" key="2">
    <source>
        <dbReference type="Pfam" id="PF13926"/>
    </source>
</evidence>
<feature type="compositionally biased region" description="Basic and acidic residues" evidence="1">
    <location>
        <begin position="258"/>
        <end position="267"/>
    </location>
</feature>
<dbReference type="RefSeq" id="XP_022240901.1">
    <property type="nucleotide sequence ID" value="XM_022385193.1"/>
</dbReference>
<feature type="compositionally biased region" description="Acidic residues" evidence="1">
    <location>
        <begin position="217"/>
        <end position="236"/>
    </location>
</feature>
<feature type="region of interest" description="Disordered" evidence="1">
    <location>
        <begin position="54"/>
        <end position="292"/>
    </location>
</feature>
<protein>
    <submittedName>
        <fullName evidence="4">Uncharacterized protein LOC106458845 isoform X1</fullName>
    </submittedName>
</protein>
<feature type="compositionally biased region" description="Polar residues" evidence="1">
    <location>
        <begin position="279"/>
        <end position="292"/>
    </location>
</feature>
<dbReference type="PANTHER" id="PTHR14689">
    <property type="entry name" value="PHORBOL-ESTER_DAG-TYPE DOMAIN-CONTAINING PROTEIN"/>
    <property type="match status" value="1"/>
</dbReference>
<sequence>MGGDELGCYPITIIIKKLQQKQGEISEIKYEKNEGVEAQEKNVDNLEEKVIELQNHEEKNEAYDVQEKEEDGLKTTKLKDSCVVSSPLPKRKRGRPPKKKTGSSTTTAKVTKYIKNREEMMQKKHESIQNNLRTASETKVDEKVDLEEMESEQFINDGQCDMNTADEALTEKSRLQISDLENNLQRQRLSRRCKDDSRIHFSSSPDNRKLPAKQQPEEDNTFLSEDEEDQAYDSDSDPAWMPGTKVSENSKPQGNFPGEEKSKDNFKKRWRGTRKKSKSQTPTSRQANSAQKSINTVGLCRIKYTEKKQQNKEVQKVIRKTRPWTKECRFKPGDFTLHVDDKLAKHPPIWRIEGKTLLQRFEPYNSDGKVLYKNSSSYTSWNLIDPSQYIGATVRLVSSTRDSAVVELLEIQEEERKDNTSNGESDSAVKKETESERESFEIVLQALLSQVLDSNFMNEITTENDEYFLSCMKRIEDVSAEKMKTLLQQYSSSLNEELCRCAELFPSVNTTSLKESESTQCQVCRNAEAEQMTHFYGHLYDPVTLSEDPPVEVKKPFNTLFPVCSQCLEVITLYNKLYHHKFNFLLKCRIKVSTVRAGDESKASSVILEECLEDTSWVSKMYGELVEMWNKCEKQR</sequence>
<evidence type="ECO:0000313" key="4">
    <source>
        <dbReference type="RefSeq" id="XP_022240901.1"/>
    </source>
</evidence>
<evidence type="ECO:0000313" key="3">
    <source>
        <dbReference type="Proteomes" id="UP000694941"/>
    </source>
</evidence>
<evidence type="ECO:0000256" key="1">
    <source>
        <dbReference type="SAM" id="MobiDB-lite"/>
    </source>
</evidence>